<reference evidence="1 2" key="1">
    <citation type="submission" date="2015-06" db="EMBL/GenBank/DDBJ databases">
        <title>Investigation of pathophysiology for high-risk pregnancy and development of treatment modality based on it.</title>
        <authorList>
            <person name="Kim B.-C."/>
            <person name="Lim S."/>
        </authorList>
    </citation>
    <scope>NUCLEOTIDE SEQUENCE [LARGE SCALE GENOMIC DNA]</scope>
    <source>
        <strain evidence="1 2">AD1-86</strain>
    </source>
</reference>
<evidence type="ECO:0000313" key="2">
    <source>
        <dbReference type="Proteomes" id="UP000092596"/>
    </source>
</evidence>
<gene>
    <name evidence="1" type="ORF">DAD186_13680</name>
</gene>
<dbReference type="Proteomes" id="UP000092596">
    <property type="component" value="Chromosome"/>
</dbReference>
<sequence>MPAHHPRASKPRYRSSGEGEGAWNFEVVNRFHSSYAPL</sequence>
<dbReference type="AlphaFoldDB" id="A0A1B0ZIY7"/>
<dbReference type="STRING" id="1630135.DAD186_13680"/>
<dbReference type="EMBL" id="CP012117">
    <property type="protein sequence ID" value="ANP27918.1"/>
    <property type="molecule type" value="Genomic_DNA"/>
</dbReference>
<organism evidence="1 2">
    <name type="scientific">Dermabacter vaginalis</name>
    <dbReference type="NCBI Taxonomy" id="1630135"/>
    <lineage>
        <taxon>Bacteria</taxon>
        <taxon>Bacillati</taxon>
        <taxon>Actinomycetota</taxon>
        <taxon>Actinomycetes</taxon>
        <taxon>Micrococcales</taxon>
        <taxon>Dermabacteraceae</taxon>
        <taxon>Dermabacter</taxon>
    </lineage>
</organism>
<protein>
    <submittedName>
        <fullName evidence="1">Uncharacterized protein</fullName>
    </submittedName>
</protein>
<evidence type="ECO:0000313" key="1">
    <source>
        <dbReference type="EMBL" id="ANP27918.1"/>
    </source>
</evidence>
<name>A0A1B0ZIY7_9MICO</name>
<dbReference type="KEGG" id="dva:DAD186_13680"/>
<proteinExistence type="predicted"/>
<accession>A0A1B0ZIY7</accession>